<keyword evidence="2 4" id="KW-0807">Transducer</keyword>
<evidence type="ECO:0000313" key="9">
    <source>
        <dbReference type="Proteomes" id="UP000182769"/>
    </source>
</evidence>
<keyword evidence="6" id="KW-0472">Membrane</keyword>
<dbReference type="Pfam" id="PF00015">
    <property type="entry name" value="MCPsignal"/>
    <property type="match status" value="1"/>
</dbReference>
<dbReference type="GO" id="GO:0016020">
    <property type="term" value="C:membrane"/>
    <property type="evidence" value="ECO:0007669"/>
    <property type="project" value="UniProtKB-SubCell"/>
</dbReference>
<dbReference type="PRINTS" id="PR00260">
    <property type="entry name" value="CHEMTRNSDUCR"/>
</dbReference>
<proteinExistence type="inferred from homology"/>
<reference evidence="9" key="1">
    <citation type="submission" date="2015-08" db="EMBL/GenBank/DDBJ databases">
        <authorList>
            <person name="Varghese N."/>
        </authorList>
    </citation>
    <scope>NUCLEOTIDE SEQUENCE [LARGE SCALE GENOMIC DNA]</scope>
    <source>
        <strain evidence="9">JCM 18476</strain>
    </source>
</reference>
<feature type="coiled-coil region" evidence="5">
    <location>
        <begin position="306"/>
        <end position="365"/>
    </location>
</feature>
<dbReference type="AlphaFoldDB" id="A0A0K6IGB0"/>
<evidence type="ECO:0000259" key="7">
    <source>
        <dbReference type="PROSITE" id="PS50111"/>
    </source>
</evidence>
<keyword evidence="6" id="KW-0812">Transmembrane</keyword>
<organism evidence="8 9">
    <name type="scientific">Marinomonas fungiae</name>
    <dbReference type="NCBI Taxonomy" id="1137284"/>
    <lineage>
        <taxon>Bacteria</taxon>
        <taxon>Pseudomonadati</taxon>
        <taxon>Pseudomonadota</taxon>
        <taxon>Gammaproteobacteria</taxon>
        <taxon>Oceanospirillales</taxon>
        <taxon>Oceanospirillaceae</taxon>
        <taxon>Marinomonas</taxon>
    </lineage>
</organism>
<dbReference type="InterPro" id="IPR004089">
    <property type="entry name" value="MCPsignal_dom"/>
</dbReference>
<evidence type="ECO:0000256" key="6">
    <source>
        <dbReference type="SAM" id="Phobius"/>
    </source>
</evidence>
<dbReference type="OrthoDB" id="9177152at2"/>
<keyword evidence="5" id="KW-0175">Coiled coil</keyword>
<dbReference type="PROSITE" id="PS50111">
    <property type="entry name" value="CHEMOTAXIS_TRANSDUC_2"/>
    <property type="match status" value="1"/>
</dbReference>
<dbReference type="RefSeq" id="WP_055461382.1">
    <property type="nucleotide sequence ID" value="NZ_CYHG01000001.1"/>
</dbReference>
<dbReference type="GO" id="GO:0006935">
    <property type="term" value="P:chemotaxis"/>
    <property type="evidence" value="ECO:0007669"/>
    <property type="project" value="InterPro"/>
</dbReference>
<comment type="similarity">
    <text evidence="3">Belongs to the methyl-accepting chemotaxis (MCP) protein family.</text>
</comment>
<dbReference type="Proteomes" id="UP000182769">
    <property type="component" value="Unassembled WGS sequence"/>
</dbReference>
<accession>A0A0K6IGB0</accession>
<name>A0A0K6IGB0_9GAMM</name>
<sequence>MLLIPGTLLISALPYLARLALFLILGSIGLISLFSLHNSPLMPLIVSSCLILLSYLSLSHIALTKLRIEEILTIEATNQSTNLSLSYSDQEFNQVATLINSLKRAIGVKDELLRSCATEAQFTATELLSSSNDVAQGAMKEAAALDELASTSEEISVTINDIANRLGITTKMAIQTLERSDTGSKALSELASKIEQMNRSVLNNQTQMQTLQQASSNISTFVLRIDDITEQINLLALNAAIESARAGDAGRGFAVVANEVRTLASNTESVTQEISILVKTMNEQVSLSSRNSDTMIEQAHMAHASLENAQEMLNEIRDAAKQTQAQMEQSRTTVFEFQSANEGLCQRLQEIANVSEKQNQNSQNAKDMVRYLEWLSTRLASQEV</sequence>
<gene>
    <name evidence="8" type="ORF">Ga0061065_101245</name>
</gene>
<dbReference type="GO" id="GO:0004888">
    <property type="term" value="F:transmembrane signaling receptor activity"/>
    <property type="evidence" value="ECO:0007669"/>
    <property type="project" value="InterPro"/>
</dbReference>
<dbReference type="PANTHER" id="PTHR32089:SF112">
    <property type="entry name" value="LYSOZYME-LIKE PROTEIN-RELATED"/>
    <property type="match status" value="1"/>
</dbReference>
<keyword evidence="6" id="KW-1133">Transmembrane helix</keyword>
<keyword evidence="9" id="KW-1185">Reference proteome</keyword>
<feature type="domain" description="Methyl-accepting transducer" evidence="7">
    <location>
        <begin position="116"/>
        <end position="373"/>
    </location>
</feature>
<feature type="transmembrane region" description="Helical" evidence="6">
    <location>
        <begin position="12"/>
        <end position="34"/>
    </location>
</feature>
<dbReference type="Gene3D" id="1.10.287.950">
    <property type="entry name" value="Methyl-accepting chemotaxis protein"/>
    <property type="match status" value="1"/>
</dbReference>
<feature type="transmembrane region" description="Helical" evidence="6">
    <location>
        <begin position="40"/>
        <end position="58"/>
    </location>
</feature>
<evidence type="ECO:0000256" key="1">
    <source>
        <dbReference type="ARBA" id="ARBA00004370"/>
    </source>
</evidence>
<dbReference type="InterPro" id="IPR004090">
    <property type="entry name" value="Chemotax_Me-accpt_rcpt"/>
</dbReference>
<comment type="subcellular location">
    <subcellularLocation>
        <location evidence="1">Membrane</location>
    </subcellularLocation>
</comment>
<evidence type="ECO:0000256" key="5">
    <source>
        <dbReference type="SAM" id="Coils"/>
    </source>
</evidence>
<dbReference type="EMBL" id="CYHG01000001">
    <property type="protein sequence ID" value="CUB02412.1"/>
    <property type="molecule type" value="Genomic_DNA"/>
</dbReference>
<evidence type="ECO:0000256" key="3">
    <source>
        <dbReference type="ARBA" id="ARBA00029447"/>
    </source>
</evidence>
<dbReference type="SUPFAM" id="SSF58104">
    <property type="entry name" value="Methyl-accepting chemotaxis protein (MCP) signaling domain"/>
    <property type="match status" value="1"/>
</dbReference>
<dbReference type="STRING" id="1137284.GCA_001418205_00246"/>
<evidence type="ECO:0000256" key="4">
    <source>
        <dbReference type="PROSITE-ProRule" id="PRU00284"/>
    </source>
</evidence>
<protein>
    <submittedName>
        <fullName evidence="8">Methyl-accepting chemotaxis protein</fullName>
    </submittedName>
</protein>
<evidence type="ECO:0000313" key="8">
    <source>
        <dbReference type="EMBL" id="CUB02412.1"/>
    </source>
</evidence>
<evidence type="ECO:0000256" key="2">
    <source>
        <dbReference type="ARBA" id="ARBA00023224"/>
    </source>
</evidence>
<dbReference type="GO" id="GO:0007165">
    <property type="term" value="P:signal transduction"/>
    <property type="evidence" value="ECO:0007669"/>
    <property type="project" value="UniProtKB-KW"/>
</dbReference>
<dbReference type="SMART" id="SM00283">
    <property type="entry name" value="MA"/>
    <property type="match status" value="1"/>
</dbReference>
<dbReference type="PANTHER" id="PTHR32089">
    <property type="entry name" value="METHYL-ACCEPTING CHEMOTAXIS PROTEIN MCPB"/>
    <property type="match status" value="1"/>
</dbReference>